<dbReference type="PROSITE" id="PS01040">
    <property type="entry name" value="SBP_BACTERIAL_5"/>
    <property type="match status" value="1"/>
</dbReference>
<dbReference type="Gene3D" id="3.90.76.10">
    <property type="entry name" value="Dipeptide-binding Protein, Domain 1"/>
    <property type="match status" value="1"/>
</dbReference>
<dbReference type="GO" id="GO:1904680">
    <property type="term" value="F:peptide transmembrane transporter activity"/>
    <property type="evidence" value="ECO:0007669"/>
    <property type="project" value="TreeGrafter"/>
</dbReference>
<feature type="chain" id="PRO_5039421923" evidence="4">
    <location>
        <begin position="23"/>
        <end position="555"/>
    </location>
</feature>
<dbReference type="InterPro" id="IPR039424">
    <property type="entry name" value="SBP_5"/>
</dbReference>
<dbReference type="InterPro" id="IPR023765">
    <property type="entry name" value="SBP_5_CS"/>
</dbReference>
<dbReference type="InterPro" id="IPR000914">
    <property type="entry name" value="SBP_5_dom"/>
</dbReference>
<dbReference type="PANTHER" id="PTHR30290:SF82">
    <property type="entry name" value="ABC-TYPE DIPEPTIDE_OLIGOPEPTIDE TRANSPORT SYSTEM, PERIPLASMIC COMPONENT"/>
    <property type="match status" value="1"/>
</dbReference>
<dbReference type="GO" id="GO:0042597">
    <property type="term" value="C:periplasmic space"/>
    <property type="evidence" value="ECO:0007669"/>
    <property type="project" value="UniProtKB-ARBA"/>
</dbReference>
<dbReference type="GO" id="GO:0015833">
    <property type="term" value="P:peptide transport"/>
    <property type="evidence" value="ECO:0007669"/>
    <property type="project" value="TreeGrafter"/>
</dbReference>
<evidence type="ECO:0000313" key="7">
    <source>
        <dbReference type="Proteomes" id="UP000292346"/>
    </source>
</evidence>
<protein>
    <submittedName>
        <fullName evidence="6">ABC transporter substrate-binding protein</fullName>
    </submittedName>
</protein>
<comment type="subcellular location">
    <subcellularLocation>
        <location evidence="1">Cell membrane</location>
        <topology evidence="1">Lipid-anchor</topology>
    </subcellularLocation>
</comment>
<dbReference type="Pfam" id="PF00496">
    <property type="entry name" value="SBP_bac_5"/>
    <property type="match status" value="1"/>
</dbReference>
<sequence>MKIRSGRAIACLAAAVALVLGAAACTEEAPPAKAGELPTLEITGTGGGPAANFNPFLPTSALNAYSAVNMIYEPLVQFNILKEGSTYPWLATAWTWSDGDKTLTFKLRDGVKWSDGQAFTSADVVFTFELIKKYAALNVNGVDFATITAPDDRTVVMTFKTPAFTQLYAIAGLTPIVSKHEWSAVPDPAKFLDPNPIGTGPFVYKSYNPQLLVLTKNDKFWQPGKPEVQQLNYHGLSFETAGIQLLSGELDWADYFFTTGSNKEFVNKNKDNHFWYPPTGVVSLVPNNTVWPLSELPVRQAISAALDRQQICDLGQYTFNPPVKTPTGLLLPNYESALDPKYKDLQIVEDKAKAKQLLEGAGFTLNKSGVYEKGGKPISLTLTVPSGYKDWMNSSGIIAQQLKTVGISVTVKGVSGDDWSQRVAQGHYDLTLGSSNTGASPFVAYQGWLDNSQSGPVGSNATTNVERFNDPATQKFLTDYESAATDDARLTALHGLQATMVEKTPIIPLVYSVDWAMYRSAKVTGWPTPEDPYAPAAPYTPGAEIVVLRLKPAGQ</sequence>
<keyword evidence="3 4" id="KW-0732">Signal</keyword>
<dbReference type="SUPFAM" id="SSF53850">
    <property type="entry name" value="Periplasmic binding protein-like II"/>
    <property type="match status" value="1"/>
</dbReference>
<dbReference type="PROSITE" id="PS51257">
    <property type="entry name" value="PROKAR_LIPOPROTEIN"/>
    <property type="match status" value="1"/>
</dbReference>
<evidence type="ECO:0000313" key="6">
    <source>
        <dbReference type="EMBL" id="TCC08041.1"/>
    </source>
</evidence>
<dbReference type="RefSeq" id="WP_131339084.1">
    <property type="nucleotide sequence ID" value="NZ_SJJZ01000002.1"/>
</dbReference>
<comment type="similarity">
    <text evidence="2">Belongs to the bacterial solute-binding protein 5 family.</text>
</comment>
<dbReference type="GO" id="GO:0043190">
    <property type="term" value="C:ATP-binding cassette (ABC) transporter complex"/>
    <property type="evidence" value="ECO:0007669"/>
    <property type="project" value="InterPro"/>
</dbReference>
<feature type="domain" description="Solute-binding protein family 5" evidence="5">
    <location>
        <begin position="87"/>
        <end position="449"/>
    </location>
</feature>
<dbReference type="Gene3D" id="3.40.190.10">
    <property type="entry name" value="Periplasmic binding protein-like II"/>
    <property type="match status" value="1"/>
</dbReference>
<dbReference type="InterPro" id="IPR030678">
    <property type="entry name" value="Peptide/Ni-bd"/>
</dbReference>
<accession>A0A4R0HC16</accession>
<evidence type="ECO:0000259" key="5">
    <source>
        <dbReference type="Pfam" id="PF00496"/>
    </source>
</evidence>
<name>A0A4R0HC16_9ACTN</name>
<dbReference type="CDD" id="cd08509">
    <property type="entry name" value="PBP2_TmCBP_oligosaccharides_like"/>
    <property type="match status" value="1"/>
</dbReference>
<dbReference type="PANTHER" id="PTHR30290">
    <property type="entry name" value="PERIPLASMIC BINDING COMPONENT OF ABC TRANSPORTER"/>
    <property type="match status" value="1"/>
</dbReference>
<comment type="caution">
    <text evidence="6">The sequence shown here is derived from an EMBL/GenBank/DDBJ whole genome shotgun (WGS) entry which is preliminary data.</text>
</comment>
<dbReference type="OrthoDB" id="9764591at2"/>
<evidence type="ECO:0000256" key="1">
    <source>
        <dbReference type="ARBA" id="ARBA00004193"/>
    </source>
</evidence>
<organism evidence="6 7">
    <name type="scientific">Kribbella soli</name>
    <dbReference type="NCBI Taxonomy" id="1124743"/>
    <lineage>
        <taxon>Bacteria</taxon>
        <taxon>Bacillati</taxon>
        <taxon>Actinomycetota</taxon>
        <taxon>Actinomycetes</taxon>
        <taxon>Propionibacteriales</taxon>
        <taxon>Kribbellaceae</taxon>
        <taxon>Kribbella</taxon>
    </lineage>
</organism>
<feature type="signal peptide" evidence="4">
    <location>
        <begin position="1"/>
        <end position="22"/>
    </location>
</feature>
<dbReference type="AlphaFoldDB" id="A0A4R0HC16"/>
<keyword evidence="7" id="KW-1185">Reference proteome</keyword>
<evidence type="ECO:0000256" key="2">
    <source>
        <dbReference type="ARBA" id="ARBA00005695"/>
    </source>
</evidence>
<gene>
    <name evidence="6" type="ORF">E0H45_19155</name>
</gene>
<dbReference type="Gene3D" id="3.10.105.10">
    <property type="entry name" value="Dipeptide-binding Protein, Domain 3"/>
    <property type="match status" value="1"/>
</dbReference>
<evidence type="ECO:0000256" key="4">
    <source>
        <dbReference type="SAM" id="SignalP"/>
    </source>
</evidence>
<evidence type="ECO:0000256" key="3">
    <source>
        <dbReference type="ARBA" id="ARBA00022729"/>
    </source>
</evidence>
<reference evidence="6 7" key="1">
    <citation type="submission" date="2019-02" db="EMBL/GenBank/DDBJ databases">
        <title>Kribbella capetownensis sp. nov. and Kribbella speibonae sp. nov., isolated from soil.</title>
        <authorList>
            <person name="Curtis S.M."/>
            <person name="Norton I."/>
            <person name="Everest G.J."/>
            <person name="Meyers P.R."/>
        </authorList>
    </citation>
    <scope>NUCLEOTIDE SEQUENCE [LARGE SCALE GENOMIC DNA]</scope>
    <source>
        <strain evidence="6 7">KCTC 29219</strain>
    </source>
</reference>
<dbReference type="Proteomes" id="UP000292346">
    <property type="component" value="Unassembled WGS sequence"/>
</dbReference>
<proteinExistence type="inferred from homology"/>
<dbReference type="EMBL" id="SJJZ01000002">
    <property type="protein sequence ID" value="TCC08041.1"/>
    <property type="molecule type" value="Genomic_DNA"/>
</dbReference>
<dbReference type="PIRSF" id="PIRSF002741">
    <property type="entry name" value="MppA"/>
    <property type="match status" value="1"/>
</dbReference>